<dbReference type="Proteomes" id="UP000249910">
    <property type="component" value="Chromosome"/>
</dbReference>
<dbReference type="RefSeq" id="WP_088771805.1">
    <property type="nucleotide sequence ID" value="NZ_CP022132.1"/>
</dbReference>
<keyword evidence="5" id="KW-1185">Reference proteome</keyword>
<evidence type="ECO:0000313" key="3">
    <source>
        <dbReference type="EMBL" id="ASG67254.1"/>
    </source>
</evidence>
<dbReference type="InterPro" id="IPR048020">
    <property type="entry name" value="Transpos_IS3"/>
</dbReference>
<dbReference type="SUPFAM" id="SSF46689">
    <property type="entry name" value="Homeodomain-like"/>
    <property type="match status" value="1"/>
</dbReference>
<dbReference type="Gene3D" id="3.30.420.10">
    <property type="entry name" value="Ribonuclease H-like superfamily/Ribonuclease H"/>
    <property type="match status" value="1"/>
</dbReference>
<evidence type="ECO:0000259" key="2">
    <source>
        <dbReference type="PROSITE" id="PS50994"/>
    </source>
</evidence>
<feature type="domain" description="Integrase catalytic" evidence="2">
    <location>
        <begin position="226"/>
        <end position="386"/>
    </location>
</feature>
<dbReference type="Pfam" id="PF00665">
    <property type="entry name" value="rve"/>
    <property type="match status" value="1"/>
</dbReference>
<evidence type="ECO:0000313" key="4">
    <source>
        <dbReference type="EMBL" id="ASG68084.1"/>
    </source>
</evidence>
<evidence type="ECO:0000256" key="1">
    <source>
        <dbReference type="ARBA" id="ARBA00009964"/>
    </source>
</evidence>
<comment type="similarity">
    <text evidence="1">Belongs to the transposase 8 family.</text>
</comment>
<evidence type="ECO:0000313" key="5">
    <source>
        <dbReference type="Proteomes" id="UP000249910"/>
    </source>
</evidence>
<reference evidence="3 5" key="1">
    <citation type="submission" date="2017-06" db="EMBL/GenBank/DDBJ databases">
        <title>Complete genome of Francisella halioticida.</title>
        <authorList>
            <person name="Sjodin A."/>
        </authorList>
    </citation>
    <scope>NUCLEOTIDE SEQUENCE [LARGE SCALE GENOMIC DNA]</scope>
    <source>
        <strain evidence="3 5">DSM 23729</strain>
    </source>
</reference>
<gene>
    <name evidence="3" type="ORF">CDV26_01595</name>
    <name evidence="4" type="ORF">CDV26_06520</name>
</gene>
<dbReference type="InterPro" id="IPR009057">
    <property type="entry name" value="Homeodomain-like_sf"/>
</dbReference>
<dbReference type="InterPro" id="IPR036388">
    <property type="entry name" value="WH-like_DNA-bd_sf"/>
</dbReference>
<name>A0ABM6LX95_9GAMM</name>
<accession>A0ABM6LX95</accession>
<dbReference type="InterPro" id="IPR012337">
    <property type="entry name" value="RNaseH-like_sf"/>
</dbReference>
<dbReference type="InterPro" id="IPR001584">
    <property type="entry name" value="Integrase_cat-core"/>
</dbReference>
<dbReference type="EMBL" id="CP022132">
    <property type="protein sequence ID" value="ASG68084.1"/>
    <property type="molecule type" value="Genomic_DNA"/>
</dbReference>
<sequence>MSKKRVTYTADFKAKVIIELLEGDMTVNEIASKYDLLPKNVHNWKQQFLSNACLAFDKSSVVKEYKQEIDELRKDKDATSKELGEVIVERDFLMGKLKSLVSSNDRVNSVDTKLELSLNNQLKLLSVSKSVYYYTPISKFSSNDDIRLLNAIDLIHTKHPYYGTRRLVKLLNRLGFLAGRKLIKSAMEFMGIKALYPKKKTTVINKQHKKYPYLLNVFKNETNQVVIDKANKVWSADITYIRLECGYAYLAAIIDWHSKKILAWKISNTMDTHLTTSVLKEALFKYGKPDIFNSDQGTQYTAKEHIKILSDNKINISMDAKGRSIDNIAIERFWRTLKYENVYPASYITMKEAKVGIKEYIDIYNNERLHSSIGYMTPDEVYSGILDAA</sequence>
<dbReference type="NCBIfam" id="NF033516">
    <property type="entry name" value="transpos_IS3"/>
    <property type="match status" value="1"/>
</dbReference>
<dbReference type="InterPro" id="IPR036397">
    <property type="entry name" value="RNaseH_sf"/>
</dbReference>
<dbReference type="Pfam" id="PF01527">
    <property type="entry name" value="HTH_Tnp_1"/>
    <property type="match status" value="1"/>
</dbReference>
<protein>
    <recommendedName>
        <fullName evidence="2">Integrase catalytic domain-containing protein</fullName>
    </recommendedName>
</protein>
<dbReference type="InterPro" id="IPR002514">
    <property type="entry name" value="Transposase_8"/>
</dbReference>
<dbReference type="PANTHER" id="PTHR46889:SF4">
    <property type="entry name" value="TRANSPOSASE INSO FOR INSERTION SEQUENCE ELEMENT IS911B-RELATED"/>
    <property type="match status" value="1"/>
</dbReference>
<dbReference type="Gene3D" id="1.10.10.10">
    <property type="entry name" value="Winged helix-like DNA-binding domain superfamily/Winged helix DNA-binding domain"/>
    <property type="match status" value="1"/>
</dbReference>
<dbReference type="PANTHER" id="PTHR46889">
    <property type="entry name" value="TRANSPOSASE INSF FOR INSERTION SEQUENCE IS3B-RELATED"/>
    <property type="match status" value="1"/>
</dbReference>
<dbReference type="SUPFAM" id="SSF53098">
    <property type="entry name" value="Ribonuclease H-like"/>
    <property type="match status" value="1"/>
</dbReference>
<proteinExistence type="inferred from homology"/>
<dbReference type="Pfam" id="PF13333">
    <property type="entry name" value="rve_2"/>
    <property type="match status" value="1"/>
</dbReference>
<dbReference type="Pfam" id="PF13276">
    <property type="entry name" value="HTH_21"/>
    <property type="match status" value="1"/>
</dbReference>
<dbReference type="PROSITE" id="PS50994">
    <property type="entry name" value="INTEGRASE"/>
    <property type="match status" value="1"/>
</dbReference>
<dbReference type="InterPro" id="IPR050900">
    <property type="entry name" value="Transposase_IS3/IS150/IS904"/>
</dbReference>
<dbReference type="InterPro" id="IPR025948">
    <property type="entry name" value="HTH-like_dom"/>
</dbReference>
<organism evidence="3 5">
    <name type="scientific">Francisella halioticida</name>
    <dbReference type="NCBI Taxonomy" id="549298"/>
    <lineage>
        <taxon>Bacteria</taxon>
        <taxon>Pseudomonadati</taxon>
        <taxon>Pseudomonadota</taxon>
        <taxon>Gammaproteobacteria</taxon>
        <taxon>Thiotrichales</taxon>
        <taxon>Francisellaceae</taxon>
        <taxon>Francisella</taxon>
    </lineage>
</organism>
<dbReference type="EMBL" id="CP022132">
    <property type="protein sequence ID" value="ASG67254.1"/>
    <property type="molecule type" value="Genomic_DNA"/>
</dbReference>